<dbReference type="VEuPathDB" id="FungiDB:ATEG_03612"/>
<evidence type="ECO:0000313" key="1">
    <source>
        <dbReference type="EMBL" id="EAU35414.1"/>
    </source>
</evidence>
<dbReference type="Proteomes" id="UP000007963">
    <property type="component" value="Unassembled WGS sequence"/>
</dbReference>
<reference evidence="2" key="1">
    <citation type="submission" date="2005-09" db="EMBL/GenBank/DDBJ databases">
        <title>Annotation of the Aspergillus terreus NIH2624 genome.</title>
        <authorList>
            <person name="Birren B.W."/>
            <person name="Lander E.S."/>
            <person name="Galagan J.E."/>
            <person name="Nusbaum C."/>
            <person name="Devon K."/>
            <person name="Henn M."/>
            <person name="Ma L.-J."/>
            <person name="Jaffe D.B."/>
            <person name="Butler J."/>
            <person name="Alvarez P."/>
            <person name="Gnerre S."/>
            <person name="Grabherr M."/>
            <person name="Kleber M."/>
            <person name="Mauceli E.W."/>
            <person name="Brockman W."/>
            <person name="Rounsley S."/>
            <person name="Young S.K."/>
            <person name="LaButti K."/>
            <person name="Pushparaj V."/>
            <person name="DeCaprio D."/>
            <person name="Crawford M."/>
            <person name="Koehrsen M."/>
            <person name="Engels R."/>
            <person name="Montgomery P."/>
            <person name="Pearson M."/>
            <person name="Howarth C."/>
            <person name="Larson L."/>
            <person name="Luoma S."/>
            <person name="White J."/>
            <person name="Alvarado L."/>
            <person name="Kodira C.D."/>
            <person name="Zeng Q."/>
            <person name="Oleary S."/>
            <person name="Yandava C."/>
            <person name="Denning D.W."/>
            <person name="Nierman W.C."/>
            <person name="Milne T."/>
            <person name="Madden K."/>
        </authorList>
    </citation>
    <scope>NUCLEOTIDE SEQUENCE [LARGE SCALE GENOMIC DNA]</scope>
    <source>
        <strain evidence="2">NIH 2624 / FGSC A1156</strain>
    </source>
</reference>
<evidence type="ECO:0000313" key="2">
    <source>
        <dbReference type="Proteomes" id="UP000007963"/>
    </source>
</evidence>
<organism evidence="1 2">
    <name type="scientific">Aspergillus terreus (strain NIH 2624 / FGSC A1156)</name>
    <dbReference type="NCBI Taxonomy" id="341663"/>
    <lineage>
        <taxon>Eukaryota</taxon>
        <taxon>Fungi</taxon>
        <taxon>Dikarya</taxon>
        <taxon>Ascomycota</taxon>
        <taxon>Pezizomycotina</taxon>
        <taxon>Eurotiomycetes</taxon>
        <taxon>Eurotiomycetidae</taxon>
        <taxon>Eurotiales</taxon>
        <taxon>Aspergillaceae</taxon>
        <taxon>Aspergillus</taxon>
        <taxon>Aspergillus subgen. Circumdati</taxon>
    </lineage>
</organism>
<dbReference type="RefSeq" id="XP_001212790.1">
    <property type="nucleotide sequence ID" value="XM_001212790.1"/>
</dbReference>
<sequence>MATAVEVGRRTQRTLTVEQERSGTRQLANGTSRRVWKPAAQLGAVEGQLASLHSGPTLKQTYCIDTTPADLRDPRHLVQSCEVRQRVVQPDGPAPQGLRHMGPSLLGDCDSLYTGGGIERAP</sequence>
<accession>Q0CRS2</accession>
<gene>
    <name evidence="1" type="ORF">ATEG_03612</name>
</gene>
<dbReference type="AlphaFoldDB" id="Q0CRS2"/>
<dbReference type="HOGENOM" id="CLU_2026245_0_0_1"/>
<dbReference type="GeneID" id="4318177"/>
<name>Q0CRS2_ASPTN</name>
<protein>
    <submittedName>
        <fullName evidence="1">Uncharacterized protein</fullName>
    </submittedName>
</protein>
<proteinExistence type="predicted"/>
<dbReference type="EMBL" id="CH476598">
    <property type="protein sequence ID" value="EAU35414.1"/>
    <property type="molecule type" value="Genomic_DNA"/>
</dbReference>